<organism evidence="1 2">
    <name type="scientific">Vibrio owensii CAIM 1854 = LMG 25443</name>
    <dbReference type="NCBI Taxonomy" id="1229493"/>
    <lineage>
        <taxon>Bacteria</taxon>
        <taxon>Pseudomonadati</taxon>
        <taxon>Pseudomonadota</taxon>
        <taxon>Gammaproteobacteria</taxon>
        <taxon>Vibrionales</taxon>
        <taxon>Vibrionaceae</taxon>
        <taxon>Vibrio</taxon>
    </lineage>
</organism>
<reference evidence="1 2" key="1">
    <citation type="submission" date="2014-07" db="EMBL/GenBank/DDBJ databases">
        <title>Unique and conserved regions in Vibrio harveyi and related species in comparison with the shrimp pathogen Vibrio harveyi CAIM 1792.</title>
        <authorList>
            <person name="Espinoza-Valles I."/>
            <person name="Vora G."/>
            <person name="Leekitcharoenphon P."/>
            <person name="Ussery D."/>
            <person name="Hoj L."/>
            <person name="Gomez-Gil B."/>
        </authorList>
    </citation>
    <scope>NUCLEOTIDE SEQUENCE [LARGE SCALE GENOMIC DNA]</scope>
    <source>
        <strain evidence="2">CAIM 1854 / LMG 25443</strain>
    </source>
</reference>
<dbReference type="AlphaFoldDB" id="A0A0C1Z781"/>
<dbReference type="Proteomes" id="UP000031586">
    <property type="component" value="Unassembled WGS sequence"/>
</dbReference>
<evidence type="ECO:0000313" key="1">
    <source>
        <dbReference type="EMBL" id="KIF52830.1"/>
    </source>
</evidence>
<dbReference type="GeneID" id="47103082"/>
<sequence>MKVLQIAGIAVALVAGFYAPTLIKNFSSAPEPKSLDEYCFLSTEPCIQHDVAMTLSVDTAQPLIPAQLEVEWQDSEADQLVLSLVGREMEMGEPKFMLKKVAPGKFVGDVTLPVCTQDSMTWVGELSDGKDTIYPALKMQR</sequence>
<accession>A0A0C1Z781</accession>
<name>A0A0C1Z781_9VIBR</name>
<dbReference type="RefSeq" id="WP_005437869.1">
    <property type="nucleotide sequence ID" value="NZ_BAOH01000020.1"/>
</dbReference>
<comment type="caution">
    <text evidence="1">The sequence shown here is derived from an EMBL/GenBank/DDBJ whole genome shotgun (WGS) entry which is preliminary data.</text>
</comment>
<evidence type="ECO:0000313" key="2">
    <source>
        <dbReference type="Proteomes" id="UP000031586"/>
    </source>
</evidence>
<gene>
    <name evidence="1" type="ORF">H735_11640</name>
</gene>
<protein>
    <submittedName>
        <fullName evidence="1">Uncharacterized protein</fullName>
    </submittedName>
</protein>
<dbReference type="EMBL" id="JPRD01000017">
    <property type="protein sequence ID" value="KIF52830.1"/>
    <property type="molecule type" value="Genomic_DNA"/>
</dbReference>
<dbReference type="PATRIC" id="fig|1229493.5.peg.1424"/>
<proteinExistence type="predicted"/>